<dbReference type="RefSeq" id="WP_220270784.1">
    <property type="nucleotide sequence ID" value="NZ_QPIZ01000001.1"/>
</dbReference>
<reference evidence="10 11" key="1">
    <citation type="submission" date="2018-07" db="EMBL/GenBank/DDBJ databases">
        <title>Freshwater and sediment microbial communities from various areas in North America, analyzing microbe dynamics in response to fracking.</title>
        <authorList>
            <person name="Lamendella R."/>
        </authorList>
    </citation>
    <scope>NUCLEOTIDE SEQUENCE [LARGE SCALE GENOMIC DNA]</scope>
    <source>
        <strain evidence="10 11">160A</strain>
    </source>
</reference>
<dbReference type="GO" id="GO:0015949">
    <property type="term" value="P:nucleobase-containing small molecule interconversion"/>
    <property type="evidence" value="ECO:0007669"/>
    <property type="project" value="TreeGrafter"/>
</dbReference>
<comment type="similarity">
    <text evidence="1 8">Belongs to the cytidylate kinase family. Type 1 subfamily.</text>
</comment>
<feature type="binding site" evidence="8">
    <location>
        <begin position="14"/>
        <end position="22"/>
    </location>
    <ligand>
        <name>ATP</name>
        <dbReference type="ChEBI" id="CHEBI:30616"/>
    </ligand>
</feature>
<keyword evidence="8" id="KW-0963">Cytoplasm</keyword>
<gene>
    <name evidence="8" type="primary">cmk</name>
    <name evidence="10" type="ORF">DFO77_101101</name>
</gene>
<dbReference type="GO" id="GO:0036431">
    <property type="term" value="F:dCMP kinase activity"/>
    <property type="evidence" value="ECO:0007669"/>
    <property type="project" value="InterPro"/>
</dbReference>
<comment type="catalytic activity">
    <reaction evidence="6 8">
        <text>dCMP + ATP = dCDP + ADP</text>
        <dbReference type="Rhea" id="RHEA:25094"/>
        <dbReference type="ChEBI" id="CHEBI:30616"/>
        <dbReference type="ChEBI" id="CHEBI:57566"/>
        <dbReference type="ChEBI" id="CHEBI:58593"/>
        <dbReference type="ChEBI" id="CHEBI:456216"/>
        <dbReference type="EC" id="2.7.4.25"/>
    </reaction>
</comment>
<evidence type="ECO:0000256" key="1">
    <source>
        <dbReference type="ARBA" id="ARBA00009427"/>
    </source>
</evidence>
<feature type="domain" description="Cytidylate kinase" evidence="9">
    <location>
        <begin position="10"/>
        <end position="227"/>
    </location>
</feature>
<dbReference type="GO" id="GO:0006220">
    <property type="term" value="P:pyrimidine nucleotide metabolic process"/>
    <property type="evidence" value="ECO:0007669"/>
    <property type="project" value="UniProtKB-UniRule"/>
</dbReference>
<evidence type="ECO:0000256" key="4">
    <source>
        <dbReference type="ARBA" id="ARBA00022777"/>
    </source>
</evidence>
<evidence type="ECO:0000256" key="8">
    <source>
        <dbReference type="HAMAP-Rule" id="MF_00238"/>
    </source>
</evidence>
<dbReference type="AlphaFoldDB" id="A0A368VE42"/>
<protein>
    <recommendedName>
        <fullName evidence="8">Cytidylate kinase</fullName>
        <shortName evidence="8">CK</shortName>
        <ecNumber evidence="8">2.7.4.25</ecNumber>
    </recommendedName>
    <alternativeName>
        <fullName evidence="8">Cytidine monophosphate kinase</fullName>
        <shortName evidence="8">CMP kinase</shortName>
    </alternativeName>
</protein>
<dbReference type="GO" id="GO:0005524">
    <property type="term" value="F:ATP binding"/>
    <property type="evidence" value="ECO:0007669"/>
    <property type="project" value="UniProtKB-UniRule"/>
</dbReference>
<evidence type="ECO:0000256" key="3">
    <source>
        <dbReference type="ARBA" id="ARBA00022741"/>
    </source>
</evidence>
<evidence type="ECO:0000256" key="2">
    <source>
        <dbReference type="ARBA" id="ARBA00022679"/>
    </source>
</evidence>
<evidence type="ECO:0000256" key="7">
    <source>
        <dbReference type="ARBA" id="ARBA00048478"/>
    </source>
</evidence>
<dbReference type="HAMAP" id="MF_00238">
    <property type="entry name" value="Cytidyl_kinase_type1"/>
    <property type="match status" value="1"/>
</dbReference>
<comment type="subcellular location">
    <subcellularLocation>
        <location evidence="8">Cytoplasm</location>
    </subcellularLocation>
</comment>
<dbReference type="PANTHER" id="PTHR21299:SF2">
    <property type="entry name" value="CYTIDYLATE KINASE"/>
    <property type="match status" value="1"/>
</dbReference>
<sequence length="237" mass="26516">MTKDIHSLIIAIDGHSSCGKSTVAKDLARLLKIAYIDTGAMYRAVTLYALRKNLIVNGKIDEDGLKSSLDDIDIRFRTNLNKGTNDTWLNGENVEAEIRNLEVSNNVSPISALGFVRKRLVELQQLMGEKGGVVLDGRDIGTVVFPNADLKIFMTAAPEIRAQRRFDEMKAKGQNPSFEEVLKNVEERDLMDSTRKESPLRQAEDAVVLDNSQLSPQEQLDWILDQLTEMGVDISKR</sequence>
<dbReference type="NCBIfam" id="TIGR00017">
    <property type="entry name" value="cmk"/>
    <property type="match status" value="1"/>
</dbReference>
<keyword evidence="5 8" id="KW-0067">ATP-binding</keyword>
<dbReference type="Pfam" id="PF02224">
    <property type="entry name" value="Cytidylate_kin"/>
    <property type="match status" value="1"/>
</dbReference>
<keyword evidence="11" id="KW-1185">Reference proteome</keyword>
<name>A0A368VE42_9BACT</name>
<evidence type="ECO:0000313" key="10">
    <source>
        <dbReference type="EMBL" id="RCW39332.1"/>
    </source>
</evidence>
<comment type="caution">
    <text evidence="10">The sequence shown here is derived from an EMBL/GenBank/DDBJ whole genome shotgun (WGS) entry which is preliminary data.</text>
</comment>
<evidence type="ECO:0000259" key="9">
    <source>
        <dbReference type="Pfam" id="PF02224"/>
    </source>
</evidence>
<evidence type="ECO:0000256" key="5">
    <source>
        <dbReference type="ARBA" id="ARBA00022840"/>
    </source>
</evidence>
<keyword evidence="2 8" id="KW-0808">Transferase</keyword>
<dbReference type="EMBL" id="QPIZ01000001">
    <property type="protein sequence ID" value="RCW39332.1"/>
    <property type="molecule type" value="Genomic_DNA"/>
</dbReference>
<dbReference type="Gene3D" id="3.40.50.300">
    <property type="entry name" value="P-loop containing nucleotide triphosphate hydrolases"/>
    <property type="match status" value="1"/>
</dbReference>
<dbReference type="Proteomes" id="UP000252733">
    <property type="component" value="Unassembled WGS sequence"/>
</dbReference>
<dbReference type="InterPro" id="IPR027417">
    <property type="entry name" value="P-loop_NTPase"/>
</dbReference>
<dbReference type="CDD" id="cd02020">
    <property type="entry name" value="CMPK"/>
    <property type="match status" value="1"/>
</dbReference>
<keyword evidence="4 8" id="KW-0418">Kinase</keyword>
<dbReference type="PANTHER" id="PTHR21299">
    <property type="entry name" value="CYTIDYLATE KINASE/PANTOATE-BETA-ALANINE LIGASE"/>
    <property type="match status" value="1"/>
</dbReference>
<dbReference type="GO" id="GO:0036430">
    <property type="term" value="F:CMP kinase activity"/>
    <property type="evidence" value="ECO:0007669"/>
    <property type="project" value="RHEA"/>
</dbReference>
<dbReference type="InterPro" id="IPR011994">
    <property type="entry name" value="Cytidylate_kinase_dom"/>
</dbReference>
<accession>A0A368VE42</accession>
<dbReference type="EC" id="2.7.4.25" evidence="8"/>
<dbReference type="SUPFAM" id="SSF52540">
    <property type="entry name" value="P-loop containing nucleoside triphosphate hydrolases"/>
    <property type="match status" value="1"/>
</dbReference>
<evidence type="ECO:0000313" key="11">
    <source>
        <dbReference type="Proteomes" id="UP000252733"/>
    </source>
</evidence>
<keyword evidence="3 8" id="KW-0547">Nucleotide-binding</keyword>
<dbReference type="InterPro" id="IPR003136">
    <property type="entry name" value="Cytidylate_kin"/>
</dbReference>
<proteinExistence type="inferred from homology"/>
<organism evidence="10 11">
    <name type="scientific">Marinilabilia salmonicolor</name>
    <dbReference type="NCBI Taxonomy" id="989"/>
    <lineage>
        <taxon>Bacteria</taxon>
        <taxon>Pseudomonadati</taxon>
        <taxon>Bacteroidota</taxon>
        <taxon>Bacteroidia</taxon>
        <taxon>Marinilabiliales</taxon>
        <taxon>Marinilabiliaceae</taxon>
        <taxon>Marinilabilia</taxon>
    </lineage>
</organism>
<dbReference type="GO" id="GO:0005829">
    <property type="term" value="C:cytosol"/>
    <property type="evidence" value="ECO:0007669"/>
    <property type="project" value="TreeGrafter"/>
</dbReference>
<evidence type="ECO:0000256" key="6">
    <source>
        <dbReference type="ARBA" id="ARBA00047615"/>
    </source>
</evidence>
<comment type="catalytic activity">
    <reaction evidence="7 8">
        <text>CMP + ATP = CDP + ADP</text>
        <dbReference type="Rhea" id="RHEA:11600"/>
        <dbReference type="ChEBI" id="CHEBI:30616"/>
        <dbReference type="ChEBI" id="CHEBI:58069"/>
        <dbReference type="ChEBI" id="CHEBI:60377"/>
        <dbReference type="ChEBI" id="CHEBI:456216"/>
        <dbReference type="EC" id="2.7.4.25"/>
    </reaction>
</comment>